<keyword evidence="2" id="KW-1185">Reference proteome</keyword>
<dbReference type="SUPFAM" id="SSF52540">
    <property type="entry name" value="P-loop containing nucleoside triphosphate hydrolases"/>
    <property type="match status" value="1"/>
</dbReference>
<dbReference type="OrthoDB" id="7630980at2"/>
<evidence type="ECO:0000313" key="1">
    <source>
        <dbReference type="EMBL" id="EPX76512.1"/>
    </source>
</evidence>
<protein>
    <recommendedName>
        <fullName evidence="3">Protein ImuA</fullName>
    </recommendedName>
</protein>
<dbReference type="RefSeq" id="WP_021103022.1">
    <property type="nucleotide sequence ID" value="NZ_KE557317.1"/>
</dbReference>
<dbReference type="AlphaFoldDB" id="S9Q941"/>
<dbReference type="PATRIC" id="fig|1123360.3.peg.3646"/>
<dbReference type="InterPro" id="IPR027417">
    <property type="entry name" value="P-loop_NTPase"/>
</dbReference>
<dbReference type="Proteomes" id="UP000015351">
    <property type="component" value="Unassembled WGS sequence"/>
</dbReference>
<dbReference type="eggNOG" id="COG4544">
    <property type="taxonomic scope" value="Bacteria"/>
</dbReference>
<reference evidence="2" key="1">
    <citation type="journal article" date="2013" name="Stand. Genomic Sci.">
        <title>Genome sequence of the Litoreibacter arenae type strain (DSM 19593(T)), a member of the Roseobacter clade isolated from sea sand.</title>
        <authorList>
            <person name="Riedel T."/>
            <person name="Fiebig A."/>
            <person name="Petersen J."/>
            <person name="Gronow S."/>
            <person name="Kyrpides N.C."/>
            <person name="Goker M."/>
            <person name="Klenk H.P."/>
        </authorList>
    </citation>
    <scope>NUCLEOTIDE SEQUENCE [LARGE SCALE GENOMIC DNA]</scope>
    <source>
        <strain evidence="2">DSM 19593</strain>
    </source>
</reference>
<evidence type="ECO:0000313" key="2">
    <source>
        <dbReference type="Proteomes" id="UP000015351"/>
    </source>
</evidence>
<comment type="caution">
    <text evidence="1">The sequence shown here is derived from an EMBL/GenBank/DDBJ whole genome shotgun (WGS) entry which is preliminary data.</text>
</comment>
<dbReference type="EMBL" id="AONI01000018">
    <property type="protein sequence ID" value="EPX76512.1"/>
    <property type="molecule type" value="Genomic_DNA"/>
</dbReference>
<proteinExistence type="predicted"/>
<gene>
    <name evidence="1" type="ORF">thalar_03686</name>
</gene>
<organism evidence="1 2">
    <name type="scientific">Litoreibacter arenae DSM 19593</name>
    <dbReference type="NCBI Taxonomy" id="1123360"/>
    <lineage>
        <taxon>Bacteria</taxon>
        <taxon>Pseudomonadati</taxon>
        <taxon>Pseudomonadota</taxon>
        <taxon>Alphaproteobacteria</taxon>
        <taxon>Rhodobacterales</taxon>
        <taxon>Roseobacteraceae</taxon>
        <taxon>Litoreibacter</taxon>
    </lineage>
</organism>
<dbReference type="HOGENOM" id="CLU_104195_0_0_5"/>
<dbReference type="Gene3D" id="3.40.50.300">
    <property type="entry name" value="P-loop containing nucleotide triphosphate hydrolases"/>
    <property type="match status" value="1"/>
</dbReference>
<evidence type="ECO:0008006" key="3">
    <source>
        <dbReference type="Google" id="ProtNLM"/>
    </source>
</evidence>
<accession>S9Q941</accession>
<name>S9Q941_9RHOB</name>
<sequence>MRLDPAPAEPLTLAARRVHEAQGFGRRAFALFQAVRHPGPLVWVLPAHAPHLPMLRGLPDGVGDRLHVIRPNSEIDLLWSVEEALRATAVTLVIAEPEKPLSLIAGRRLQLAAETGKTTGLMLIREGAGSNAAETRWHCTPLPKETADSTPHRWSLSKNKKGTLRSWTVYWNGATPAFNLVSAAGERHEPAETPT</sequence>
<dbReference type="STRING" id="1123360.thalar_03686"/>